<dbReference type="InterPro" id="IPR004881">
    <property type="entry name" value="Ribosome_biogen_GTPase_RsgA"/>
</dbReference>
<dbReference type="Pfam" id="PF03193">
    <property type="entry name" value="RsgA_GTPase"/>
    <property type="match status" value="1"/>
</dbReference>
<dbReference type="NCBIfam" id="TIGR00157">
    <property type="entry name" value="ribosome small subunit-dependent GTPase A"/>
    <property type="match status" value="1"/>
</dbReference>
<dbReference type="CDD" id="cd01854">
    <property type="entry name" value="YjeQ_EngC"/>
    <property type="match status" value="1"/>
</dbReference>
<evidence type="ECO:0000256" key="6">
    <source>
        <dbReference type="ARBA" id="ARBA00022801"/>
    </source>
</evidence>
<keyword evidence="2 10" id="KW-0690">Ribosome biogenesis</keyword>
<sequence length="300" mass="34683">MSWRRGIVVRFHSDMVTVQDLETNQKVNCFLPGRFKLQKIRPIVGDYVEYSKDQNYSYGRIENILERKNELYRPRVANLDKLVLVTSIKEPQVDFIIIDKIIVLAEKENLDVVIVLNKTDLLVSDEERKDMEKFIEIYGKIYPVIPTSKITKDNLDRLKSYLKNKVSTFAGPSGVGKSSLLNVLDPKLKLREGEISKKLGRGRHTTTYAELLYFDFGGYIVDTPGFSSLELRGIKKDELRHYFKEFLEFNGFCQFSNCSHTVEPGCAIKEAVENGQISFSRYTNYCQIYKEIEDSSLKLQ</sequence>
<evidence type="ECO:0000256" key="9">
    <source>
        <dbReference type="ARBA" id="ARBA00023134"/>
    </source>
</evidence>
<accession>A0A2K1NYE0</accession>
<dbReference type="Pfam" id="PF16745">
    <property type="entry name" value="RsgA_N"/>
    <property type="match status" value="1"/>
</dbReference>
<evidence type="ECO:0000256" key="8">
    <source>
        <dbReference type="ARBA" id="ARBA00022884"/>
    </source>
</evidence>
<evidence type="ECO:0000313" key="13">
    <source>
        <dbReference type="EMBL" id="PNR95554.1"/>
    </source>
</evidence>
<feature type="binding site" evidence="10">
    <location>
        <position position="253"/>
    </location>
    <ligand>
        <name>Zn(2+)</name>
        <dbReference type="ChEBI" id="CHEBI:29105"/>
    </ligand>
</feature>
<dbReference type="GO" id="GO:0042274">
    <property type="term" value="P:ribosomal small subunit biogenesis"/>
    <property type="evidence" value="ECO:0007669"/>
    <property type="project" value="UniProtKB-UniRule"/>
</dbReference>
<keyword evidence="3 10" id="KW-0479">Metal-binding</keyword>
<comment type="cofactor">
    <cofactor evidence="10">
        <name>Zn(2+)</name>
        <dbReference type="ChEBI" id="CHEBI:29105"/>
    </cofactor>
    <text evidence="10">Binds 1 zinc ion per subunit.</text>
</comment>
<organism evidence="13 14">
    <name type="scientific">Petrotoga olearia DSM 13574</name>
    <dbReference type="NCBI Taxonomy" id="1122955"/>
    <lineage>
        <taxon>Bacteria</taxon>
        <taxon>Thermotogati</taxon>
        <taxon>Thermotogota</taxon>
        <taxon>Thermotogae</taxon>
        <taxon>Petrotogales</taxon>
        <taxon>Petrotogaceae</taxon>
        <taxon>Petrotoga</taxon>
    </lineage>
</organism>
<dbReference type="HAMAP" id="MF_01820">
    <property type="entry name" value="GTPase_RsgA"/>
    <property type="match status" value="1"/>
</dbReference>
<dbReference type="EC" id="3.6.1.-" evidence="10"/>
<feature type="domain" description="EngC GTPase" evidence="11">
    <location>
        <begin position="77"/>
        <end position="227"/>
    </location>
</feature>
<keyword evidence="1 10" id="KW-0963">Cytoplasm</keyword>
<evidence type="ECO:0000256" key="4">
    <source>
        <dbReference type="ARBA" id="ARBA00022730"/>
    </source>
</evidence>
<dbReference type="PROSITE" id="PS51721">
    <property type="entry name" value="G_CP"/>
    <property type="match status" value="1"/>
</dbReference>
<dbReference type="EMBL" id="AZRL01000021">
    <property type="protein sequence ID" value="PNR95554.1"/>
    <property type="molecule type" value="Genomic_DNA"/>
</dbReference>
<dbReference type="InterPro" id="IPR012340">
    <property type="entry name" value="NA-bd_OB-fold"/>
</dbReference>
<evidence type="ECO:0000313" key="14">
    <source>
        <dbReference type="Proteomes" id="UP000236434"/>
    </source>
</evidence>
<dbReference type="SUPFAM" id="SSF50249">
    <property type="entry name" value="Nucleic acid-binding proteins"/>
    <property type="match status" value="1"/>
</dbReference>
<dbReference type="InterPro" id="IPR031944">
    <property type="entry name" value="RsgA_N"/>
</dbReference>
<dbReference type="GO" id="GO:0003924">
    <property type="term" value="F:GTPase activity"/>
    <property type="evidence" value="ECO:0007669"/>
    <property type="project" value="UniProtKB-UniRule"/>
</dbReference>
<comment type="caution">
    <text evidence="13">The sequence shown here is derived from an EMBL/GenBank/DDBJ whole genome shotgun (WGS) entry which is preliminary data.</text>
</comment>
<reference evidence="13 14" key="1">
    <citation type="submission" date="2013-12" db="EMBL/GenBank/DDBJ databases">
        <title>Comparative genomics of Petrotoga isolates.</title>
        <authorList>
            <person name="Nesbo C.L."/>
            <person name="Charchuk R."/>
            <person name="Chow K."/>
        </authorList>
    </citation>
    <scope>NUCLEOTIDE SEQUENCE [LARGE SCALE GENOMIC DNA]</scope>
    <source>
        <strain evidence="13 14">DSM 13574</strain>
    </source>
</reference>
<comment type="subcellular location">
    <subcellularLocation>
        <location evidence="10">Cytoplasm</location>
    </subcellularLocation>
</comment>
<dbReference type="PROSITE" id="PS50936">
    <property type="entry name" value="ENGC_GTPASE"/>
    <property type="match status" value="1"/>
</dbReference>
<dbReference type="PANTHER" id="PTHR32120">
    <property type="entry name" value="SMALL RIBOSOMAL SUBUNIT BIOGENESIS GTPASE RSGA"/>
    <property type="match status" value="1"/>
</dbReference>
<evidence type="ECO:0000256" key="5">
    <source>
        <dbReference type="ARBA" id="ARBA00022741"/>
    </source>
</evidence>
<keyword evidence="8 10" id="KW-0694">RNA-binding</keyword>
<comment type="similarity">
    <text evidence="10">Belongs to the TRAFAC class YlqF/YawG GTPase family. RsgA subfamily.</text>
</comment>
<dbReference type="RefSeq" id="WP_103067496.1">
    <property type="nucleotide sequence ID" value="NZ_AZRL01000021.1"/>
</dbReference>
<dbReference type="InterPro" id="IPR030378">
    <property type="entry name" value="G_CP_dom"/>
</dbReference>
<dbReference type="Gene3D" id="2.40.50.140">
    <property type="entry name" value="Nucleic acid-binding proteins"/>
    <property type="match status" value="1"/>
</dbReference>
<evidence type="ECO:0000259" key="12">
    <source>
        <dbReference type="PROSITE" id="PS51721"/>
    </source>
</evidence>
<keyword evidence="6 10" id="KW-0378">Hydrolase</keyword>
<dbReference type="OrthoDB" id="9809485at2"/>
<feature type="binding site" evidence="10">
    <location>
        <position position="258"/>
    </location>
    <ligand>
        <name>Zn(2+)</name>
        <dbReference type="ChEBI" id="CHEBI:29105"/>
    </ligand>
</feature>
<dbReference type="AlphaFoldDB" id="A0A2K1NYE0"/>
<comment type="subunit">
    <text evidence="10">Monomer. Associates with 30S ribosomal subunit, binds 16S rRNA.</text>
</comment>
<evidence type="ECO:0000256" key="7">
    <source>
        <dbReference type="ARBA" id="ARBA00022833"/>
    </source>
</evidence>
<dbReference type="SUPFAM" id="SSF52540">
    <property type="entry name" value="P-loop containing nucleoside triphosphate hydrolases"/>
    <property type="match status" value="1"/>
</dbReference>
<dbReference type="Gene3D" id="3.40.50.300">
    <property type="entry name" value="P-loop containing nucleotide triphosphate hydrolases"/>
    <property type="match status" value="1"/>
</dbReference>
<dbReference type="Gene3D" id="1.10.40.50">
    <property type="entry name" value="Probable gtpase engc, domain 3"/>
    <property type="match status" value="1"/>
</dbReference>
<keyword evidence="5 10" id="KW-0547">Nucleotide-binding</keyword>
<gene>
    <name evidence="10" type="primary">rsgA</name>
    <name evidence="13" type="ORF">X929_08235</name>
</gene>
<evidence type="ECO:0000256" key="10">
    <source>
        <dbReference type="HAMAP-Rule" id="MF_01820"/>
    </source>
</evidence>
<dbReference type="PANTHER" id="PTHR32120:SF11">
    <property type="entry name" value="SMALL RIBOSOMAL SUBUNIT BIOGENESIS GTPASE RSGA 1, MITOCHONDRIAL-RELATED"/>
    <property type="match status" value="1"/>
</dbReference>
<dbReference type="InterPro" id="IPR010914">
    <property type="entry name" value="RsgA_GTPase_dom"/>
</dbReference>
<proteinExistence type="inferred from homology"/>
<keyword evidence="4 10" id="KW-0699">rRNA-binding</keyword>
<keyword evidence="9 10" id="KW-0342">GTP-binding</keyword>
<dbReference type="GO" id="GO:0005525">
    <property type="term" value="F:GTP binding"/>
    <property type="evidence" value="ECO:0007669"/>
    <property type="project" value="UniProtKB-UniRule"/>
</dbReference>
<dbReference type="GO" id="GO:0019843">
    <property type="term" value="F:rRNA binding"/>
    <property type="evidence" value="ECO:0007669"/>
    <property type="project" value="UniProtKB-KW"/>
</dbReference>
<protein>
    <recommendedName>
        <fullName evidence="10">Small ribosomal subunit biogenesis GTPase RsgA</fullName>
        <ecNumber evidence="10">3.6.1.-</ecNumber>
    </recommendedName>
</protein>
<keyword evidence="7 10" id="KW-0862">Zinc</keyword>
<evidence type="ECO:0000256" key="2">
    <source>
        <dbReference type="ARBA" id="ARBA00022517"/>
    </source>
</evidence>
<dbReference type="GO" id="GO:0005737">
    <property type="term" value="C:cytoplasm"/>
    <property type="evidence" value="ECO:0007669"/>
    <property type="project" value="UniProtKB-SubCell"/>
</dbReference>
<dbReference type="Proteomes" id="UP000236434">
    <property type="component" value="Unassembled WGS sequence"/>
</dbReference>
<evidence type="ECO:0000256" key="1">
    <source>
        <dbReference type="ARBA" id="ARBA00022490"/>
    </source>
</evidence>
<feature type="binding site" evidence="10">
    <location>
        <begin position="171"/>
        <end position="179"/>
    </location>
    <ligand>
        <name>GTP</name>
        <dbReference type="ChEBI" id="CHEBI:37565"/>
    </ligand>
</feature>
<feature type="binding site" evidence="10">
    <location>
        <position position="266"/>
    </location>
    <ligand>
        <name>Zn(2+)</name>
        <dbReference type="ChEBI" id="CHEBI:29105"/>
    </ligand>
</feature>
<feature type="binding site" evidence="10">
    <location>
        <begin position="117"/>
        <end position="120"/>
    </location>
    <ligand>
        <name>GTP</name>
        <dbReference type="ChEBI" id="CHEBI:37565"/>
    </ligand>
</feature>
<evidence type="ECO:0000259" key="11">
    <source>
        <dbReference type="PROSITE" id="PS50936"/>
    </source>
</evidence>
<feature type="domain" description="CP-type G" evidence="12">
    <location>
        <begin position="68"/>
        <end position="229"/>
    </location>
</feature>
<name>A0A2K1NYE0_9BACT</name>
<feature type="binding site" evidence="10">
    <location>
        <position position="260"/>
    </location>
    <ligand>
        <name>Zn(2+)</name>
        <dbReference type="ChEBI" id="CHEBI:29105"/>
    </ligand>
</feature>
<evidence type="ECO:0000256" key="3">
    <source>
        <dbReference type="ARBA" id="ARBA00022723"/>
    </source>
</evidence>
<dbReference type="GO" id="GO:0046872">
    <property type="term" value="F:metal ion binding"/>
    <property type="evidence" value="ECO:0007669"/>
    <property type="project" value="UniProtKB-KW"/>
</dbReference>
<comment type="function">
    <text evidence="10">One of several proteins that assist in the late maturation steps of the functional core of the 30S ribosomal subunit. Helps release RbfA from mature subunits. May play a role in the assembly of ribosomal proteins into the subunit. Circularly permuted GTPase that catalyzes slow GTP hydrolysis, GTPase activity is stimulated by the 30S ribosomal subunit.</text>
</comment>
<dbReference type="InterPro" id="IPR027417">
    <property type="entry name" value="P-loop_NTPase"/>
</dbReference>